<comment type="caution">
    <text evidence="5">The sequence shown here is derived from an EMBL/GenBank/DDBJ whole genome shotgun (WGS) entry which is preliminary data.</text>
</comment>
<dbReference type="RefSeq" id="WP_216876163.1">
    <property type="nucleotide sequence ID" value="NZ_JAERQM010000003.1"/>
</dbReference>
<dbReference type="PANTHER" id="PTHR44846:SF17">
    <property type="entry name" value="GNTR-FAMILY TRANSCRIPTIONAL REGULATOR"/>
    <property type="match status" value="1"/>
</dbReference>
<organism evidence="5 6">
    <name type="scientific">Falsiroseomonas oleicola</name>
    <dbReference type="NCBI Taxonomy" id="2801474"/>
    <lineage>
        <taxon>Bacteria</taxon>
        <taxon>Pseudomonadati</taxon>
        <taxon>Pseudomonadota</taxon>
        <taxon>Alphaproteobacteria</taxon>
        <taxon>Acetobacterales</taxon>
        <taxon>Roseomonadaceae</taxon>
        <taxon>Falsiroseomonas</taxon>
    </lineage>
</organism>
<reference evidence="5 6" key="1">
    <citation type="submission" date="2021-01" db="EMBL/GenBank/DDBJ databases">
        <title>Roseomonas sp. nov, a bacterium isolated from an oil production mixture in Yumen Oilfield.</title>
        <authorList>
            <person name="Wu D."/>
        </authorList>
    </citation>
    <scope>NUCLEOTIDE SEQUENCE [LARGE SCALE GENOMIC DNA]</scope>
    <source>
        <strain evidence="5 6">ROY-5-3</strain>
    </source>
</reference>
<dbReference type="PROSITE" id="PS50949">
    <property type="entry name" value="HTH_GNTR"/>
    <property type="match status" value="1"/>
</dbReference>
<evidence type="ECO:0000256" key="3">
    <source>
        <dbReference type="ARBA" id="ARBA00023163"/>
    </source>
</evidence>
<dbReference type="InterPro" id="IPR011663">
    <property type="entry name" value="UTRA"/>
</dbReference>
<dbReference type="SMART" id="SM00345">
    <property type="entry name" value="HTH_GNTR"/>
    <property type="match status" value="1"/>
</dbReference>
<evidence type="ECO:0000259" key="4">
    <source>
        <dbReference type="PROSITE" id="PS50949"/>
    </source>
</evidence>
<gene>
    <name evidence="5" type="ORF">JJQ90_13465</name>
</gene>
<evidence type="ECO:0000256" key="1">
    <source>
        <dbReference type="ARBA" id="ARBA00023015"/>
    </source>
</evidence>
<name>A0ABS6H9S0_9PROT</name>
<keyword evidence="2" id="KW-0238">DNA-binding</keyword>
<keyword evidence="3" id="KW-0804">Transcription</keyword>
<dbReference type="Proteomes" id="UP000689967">
    <property type="component" value="Unassembled WGS sequence"/>
</dbReference>
<evidence type="ECO:0000256" key="2">
    <source>
        <dbReference type="ARBA" id="ARBA00023125"/>
    </source>
</evidence>
<dbReference type="CDD" id="cd07377">
    <property type="entry name" value="WHTH_GntR"/>
    <property type="match status" value="1"/>
</dbReference>
<dbReference type="SMART" id="SM00866">
    <property type="entry name" value="UTRA"/>
    <property type="match status" value="1"/>
</dbReference>
<feature type="domain" description="HTH gntR-type" evidence="4">
    <location>
        <begin position="21"/>
        <end position="89"/>
    </location>
</feature>
<proteinExistence type="predicted"/>
<dbReference type="PANTHER" id="PTHR44846">
    <property type="entry name" value="MANNOSYL-D-GLYCERATE TRANSPORT/METABOLISM SYSTEM REPRESSOR MNGR-RELATED"/>
    <property type="match status" value="1"/>
</dbReference>
<accession>A0ABS6H9S0</accession>
<dbReference type="EMBL" id="JAERQM010000003">
    <property type="protein sequence ID" value="MBU8544723.1"/>
    <property type="molecule type" value="Genomic_DNA"/>
</dbReference>
<dbReference type="InterPro" id="IPR000524">
    <property type="entry name" value="Tscrpt_reg_HTH_GntR"/>
</dbReference>
<sequence length="258" mass="27541">MRASPQAAPALREGLAGADPGLLYRQIAASIRSDIGTAQLPPGARLPSIMAMAESFGVAPATVRQALVLLAEEGMVRTRHGSGSYVTEAPPRRPTLVLQLGWPALAEQVRGNKAQILEADDSAPPLEAADGLPAQAYRRMKRVHRLAAGPPYALAEIYVARHYFDQRPAQFETGMVLPLLAELGGGHLTAMRQVFRLGAADAVTARQLGVPLGGPVGWLKRALRSRDGIVAYWSLGYFHPEFVSFEATFSTEANGPAA</sequence>
<evidence type="ECO:0000313" key="6">
    <source>
        <dbReference type="Proteomes" id="UP000689967"/>
    </source>
</evidence>
<dbReference type="Pfam" id="PF07702">
    <property type="entry name" value="UTRA"/>
    <property type="match status" value="1"/>
</dbReference>
<keyword evidence="1" id="KW-0805">Transcription regulation</keyword>
<protein>
    <submittedName>
        <fullName evidence="5">GntR family transcriptional regulator</fullName>
    </submittedName>
</protein>
<keyword evidence="6" id="KW-1185">Reference proteome</keyword>
<dbReference type="Pfam" id="PF00392">
    <property type="entry name" value="GntR"/>
    <property type="match status" value="1"/>
</dbReference>
<dbReference type="InterPro" id="IPR050679">
    <property type="entry name" value="Bact_HTH_transcr_reg"/>
</dbReference>
<evidence type="ECO:0000313" key="5">
    <source>
        <dbReference type="EMBL" id="MBU8544723.1"/>
    </source>
</evidence>